<proteinExistence type="predicted"/>
<comment type="caution">
    <text evidence="1">The sequence shown here is derived from an EMBL/GenBank/DDBJ whole genome shotgun (WGS) entry which is preliminary data.</text>
</comment>
<dbReference type="Proteomes" id="UP000070133">
    <property type="component" value="Unassembled WGS sequence"/>
</dbReference>
<organism evidence="1 2">
    <name type="scientific">Pseudocercospora eumusae</name>
    <dbReference type="NCBI Taxonomy" id="321146"/>
    <lineage>
        <taxon>Eukaryota</taxon>
        <taxon>Fungi</taxon>
        <taxon>Dikarya</taxon>
        <taxon>Ascomycota</taxon>
        <taxon>Pezizomycotina</taxon>
        <taxon>Dothideomycetes</taxon>
        <taxon>Dothideomycetidae</taxon>
        <taxon>Mycosphaerellales</taxon>
        <taxon>Mycosphaerellaceae</taxon>
        <taxon>Pseudocercospora</taxon>
    </lineage>
</organism>
<accession>A0A139GYB8</accession>
<dbReference type="AlphaFoldDB" id="A0A139GYB8"/>
<protein>
    <submittedName>
        <fullName evidence="1">Uncharacterized protein</fullName>
    </submittedName>
</protein>
<gene>
    <name evidence="1" type="ORF">AC578_6929</name>
</gene>
<name>A0A139GYB8_9PEZI</name>
<evidence type="ECO:0000313" key="1">
    <source>
        <dbReference type="EMBL" id="KXS95204.1"/>
    </source>
</evidence>
<sequence length="74" mass="8351">MSTIPIKTLLSLGACPFGIAYILTADHSTIPFHTLASKNIEARFKVFDDRARDSLPVDERRHRGERVRGESVLR</sequence>
<evidence type="ECO:0000313" key="2">
    <source>
        <dbReference type="Proteomes" id="UP000070133"/>
    </source>
</evidence>
<keyword evidence="2" id="KW-1185">Reference proteome</keyword>
<dbReference type="EMBL" id="LFZN01000228">
    <property type="protein sequence ID" value="KXS95204.1"/>
    <property type="molecule type" value="Genomic_DNA"/>
</dbReference>
<dbReference type="OrthoDB" id="3641267at2759"/>
<reference evidence="1 2" key="1">
    <citation type="submission" date="2015-07" db="EMBL/GenBank/DDBJ databases">
        <title>Comparative genomics of the Sigatoka disease complex on banana suggests a link between parallel evolutionary changes in Pseudocercospora fijiensis and Pseudocercospora eumusae and increased virulence on the banana host.</title>
        <authorList>
            <person name="Chang T.-C."/>
            <person name="Salvucci A."/>
            <person name="Crous P.W."/>
            <person name="Stergiopoulos I."/>
        </authorList>
    </citation>
    <scope>NUCLEOTIDE SEQUENCE [LARGE SCALE GENOMIC DNA]</scope>
    <source>
        <strain evidence="1 2">CBS 114824</strain>
    </source>
</reference>